<evidence type="ECO:0000256" key="3">
    <source>
        <dbReference type="ARBA" id="ARBA00022448"/>
    </source>
</evidence>
<keyword evidence="7 8" id="KW-0472">Membrane</keyword>
<dbReference type="InterPro" id="IPR011606">
    <property type="entry name" value="Brnchd-chn_aa_trnsp_permease"/>
</dbReference>
<evidence type="ECO:0000256" key="8">
    <source>
        <dbReference type="SAM" id="Phobius"/>
    </source>
</evidence>
<proteinExistence type="inferred from homology"/>
<dbReference type="PANTHER" id="PTHR34979">
    <property type="entry name" value="INNER MEMBRANE PROTEIN YGAZ"/>
    <property type="match status" value="1"/>
</dbReference>
<keyword evidence="10" id="KW-1185">Reference proteome</keyword>
<keyword evidence="4" id="KW-1003">Cell membrane</keyword>
<name>A0ABP8BYS7_9ACTN</name>
<feature type="transmembrane region" description="Helical" evidence="8">
    <location>
        <begin position="66"/>
        <end position="88"/>
    </location>
</feature>
<feature type="transmembrane region" description="Helical" evidence="8">
    <location>
        <begin position="27"/>
        <end position="60"/>
    </location>
</feature>
<keyword evidence="6 8" id="KW-1133">Transmembrane helix</keyword>
<evidence type="ECO:0000256" key="7">
    <source>
        <dbReference type="ARBA" id="ARBA00023136"/>
    </source>
</evidence>
<evidence type="ECO:0000313" key="10">
    <source>
        <dbReference type="Proteomes" id="UP001501710"/>
    </source>
</evidence>
<evidence type="ECO:0000313" key="9">
    <source>
        <dbReference type="EMBL" id="GAA4230619.1"/>
    </source>
</evidence>
<comment type="similarity">
    <text evidence="2">Belongs to the AzlC family.</text>
</comment>
<dbReference type="EMBL" id="BAABAS010000005">
    <property type="protein sequence ID" value="GAA4230619.1"/>
    <property type="molecule type" value="Genomic_DNA"/>
</dbReference>
<keyword evidence="5 8" id="KW-0812">Transmembrane</keyword>
<dbReference type="PANTHER" id="PTHR34979:SF1">
    <property type="entry name" value="INNER MEMBRANE PROTEIN YGAZ"/>
    <property type="match status" value="1"/>
</dbReference>
<feature type="transmembrane region" description="Helical" evidence="8">
    <location>
        <begin position="167"/>
        <end position="184"/>
    </location>
</feature>
<comment type="caution">
    <text evidence="9">The sequence shown here is derived from an EMBL/GenBank/DDBJ whole genome shotgun (WGS) entry which is preliminary data.</text>
</comment>
<dbReference type="Pfam" id="PF03591">
    <property type="entry name" value="AzlC"/>
    <property type="match status" value="1"/>
</dbReference>
<reference evidence="10" key="1">
    <citation type="journal article" date="2019" name="Int. J. Syst. Evol. Microbiol.">
        <title>The Global Catalogue of Microorganisms (GCM) 10K type strain sequencing project: providing services to taxonomists for standard genome sequencing and annotation.</title>
        <authorList>
            <consortium name="The Broad Institute Genomics Platform"/>
            <consortium name="The Broad Institute Genome Sequencing Center for Infectious Disease"/>
            <person name="Wu L."/>
            <person name="Ma J."/>
        </authorList>
    </citation>
    <scope>NUCLEOTIDE SEQUENCE [LARGE SCALE GENOMIC DNA]</scope>
    <source>
        <strain evidence="10">JCM 17440</strain>
    </source>
</reference>
<gene>
    <name evidence="9" type="ORF">GCM10022254_25900</name>
</gene>
<keyword evidence="3" id="KW-0813">Transport</keyword>
<evidence type="ECO:0000256" key="4">
    <source>
        <dbReference type="ARBA" id="ARBA00022475"/>
    </source>
</evidence>
<sequence length="238" mass="23645">MSVTEVEEVDAPGSGTRRSAVRDGVGVGIAVGVSGVAFGAAGVTAGLTVAQTCALSLLAFTGASQFALIGVIGGGGGLVAGSLGAVLLGGRNALYGMRLAHTLDVRGWRRLVTAQVVIDETTAVATAQRGRDAARAGFYATGLTLYLLWNLTTLLGAAGAARLGDPDAVGLDVLGPAAFLGLVWPRLTAGRTEVKVALAAVVIAVAATPLLPPGVPVMLAATAALPAMLRRTPPGRTA</sequence>
<evidence type="ECO:0000256" key="5">
    <source>
        <dbReference type="ARBA" id="ARBA00022692"/>
    </source>
</evidence>
<feature type="transmembrane region" description="Helical" evidence="8">
    <location>
        <begin position="196"/>
        <end position="229"/>
    </location>
</feature>
<dbReference type="Proteomes" id="UP001501710">
    <property type="component" value="Unassembled WGS sequence"/>
</dbReference>
<dbReference type="RefSeq" id="WP_344894993.1">
    <property type="nucleotide sequence ID" value="NZ_BAABAS010000005.1"/>
</dbReference>
<organism evidence="9 10">
    <name type="scientific">Actinomadura meridiana</name>
    <dbReference type="NCBI Taxonomy" id="559626"/>
    <lineage>
        <taxon>Bacteria</taxon>
        <taxon>Bacillati</taxon>
        <taxon>Actinomycetota</taxon>
        <taxon>Actinomycetes</taxon>
        <taxon>Streptosporangiales</taxon>
        <taxon>Thermomonosporaceae</taxon>
        <taxon>Actinomadura</taxon>
    </lineage>
</organism>
<evidence type="ECO:0008006" key="11">
    <source>
        <dbReference type="Google" id="ProtNLM"/>
    </source>
</evidence>
<feature type="transmembrane region" description="Helical" evidence="8">
    <location>
        <begin position="138"/>
        <end position="161"/>
    </location>
</feature>
<protein>
    <recommendedName>
        <fullName evidence="11">Branched-chain amino acid ABC transporter permease</fullName>
    </recommendedName>
</protein>
<evidence type="ECO:0000256" key="2">
    <source>
        <dbReference type="ARBA" id="ARBA00010735"/>
    </source>
</evidence>
<accession>A0ABP8BYS7</accession>
<comment type="subcellular location">
    <subcellularLocation>
        <location evidence="1">Cell membrane</location>
        <topology evidence="1">Multi-pass membrane protein</topology>
    </subcellularLocation>
</comment>
<evidence type="ECO:0000256" key="6">
    <source>
        <dbReference type="ARBA" id="ARBA00022989"/>
    </source>
</evidence>
<evidence type="ECO:0000256" key="1">
    <source>
        <dbReference type="ARBA" id="ARBA00004651"/>
    </source>
</evidence>